<dbReference type="SUPFAM" id="SSF50447">
    <property type="entry name" value="Translation proteins"/>
    <property type="match status" value="1"/>
</dbReference>
<organism evidence="1 2">
    <name type="scientific">Sciurus carolinensis</name>
    <name type="common">Eastern gray squirrel</name>
    <dbReference type="NCBI Taxonomy" id="30640"/>
    <lineage>
        <taxon>Eukaryota</taxon>
        <taxon>Metazoa</taxon>
        <taxon>Chordata</taxon>
        <taxon>Craniata</taxon>
        <taxon>Vertebrata</taxon>
        <taxon>Euteleostomi</taxon>
        <taxon>Mammalia</taxon>
        <taxon>Eutheria</taxon>
        <taxon>Euarchontoglires</taxon>
        <taxon>Glires</taxon>
        <taxon>Rodentia</taxon>
        <taxon>Sciuromorpha</taxon>
        <taxon>Sciuridae</taxon>
        <taxon>Sciurinae</taxon>
        <taxon>Sciurini</taxon>
        <taxon>Sciurus</taxon>
    </lineage>
</organism>
<keyword evidence="1" id="KW-0251">Elongation factor</keyword>
<dbReference type="PANTHER" id="PTHR44830:SF1">
    <property type="entry name" value="TR-TYPE G DOMAIN-CONTAINING PROTEIN"/>
    <property type="match status" value="1"/>
</dbReference>
<dbReference type="Proteomes" id="UP001166674">
    <property type="component" value="Unassembled WGS sequence"/>
</dbReference>
<reference evidence="1" key="1">
    <citation type="submission" date="2020-03" db="EMBL/GenBank/DDBJ databases">
        <title>Studies in the Genomics of Life Span.</title>
        <authorList>
            <person name="Glass D."/>
        </authorList>
    </citation>
    <scope>NUCLEOTIDE SEQUENCE</scope>
    <source>
        <strain evidence="1">SUZIE</strain>
        <tissue evidence="1">Muscle</tissue>
    </source>
</reference>
<dbReference type="AlphaFoldDB" id="A0AA41N664"/>
<keyword evidence="1" id="KW-0648">Protein biosynthesis</keyword>
<keyword evidence="2" id="KW-1185">Reference proteome</keyword>
<accession>A0AA41N664</accession>
<sequence>MHHEALSGALPGDNMGCNVQNMPVKDVCCGNIAGDSTKDPPMEATAQVIILNHPGQISAGYAPYWIATQLPLLARLLN</sequence>
<proteinExistence type="predicted"/>
<gene>
    <name evidence="1" type="ORF">SUZIE_176160</name>
</gene>
<dbReference type="PANTHER" id="PTHR44830">
    <property type="entry name" value="ELONGATION FACTOR 1 ALPHA"/>
    <property type="match status" value="1"/>
</dbReference>
<comment type="caution">
    <text evidence="1">The sequence shown here is derived from an EMBL/GenBank/DDBJ whole genome shotgun (WGS) entry which is preliminary data.</text>
</comment>
<dbReference type="EMBL" id="JAATJV010391500">
    <property type="protein sequence ID" value="MBZ3884109.1"/>
    <property type="molecule type" value="Genomic_DNA"/>
</dbReference>
<evidence type="ECO:0000313" key="2">
    <source>
        <dbReference type="Proteomes" id="UP001166674"/>
    </source>
</evidence>
<dbReference type="GO" id="GO:0003746">
    <property type="term" value="F:translation elongation factor activity"/>
    <property type="evidence" value="ECO:0007669"/>
    <property type="project" value="UniProtKB-KW"/>
</dbReference>
<dbReference type="InterPro" id="IPR009000">
    <property type="entry name" value="Transl_B-barrel_sf"/>
</dbReference>
<evidence type="ECO:0000313" key="1">
    <source>
        <dbReference type="EMBL" id="MBZ3884109.1"/>
    </source>
</evidence>
<protein>
    <submittedName>
        <fullName evidence="1">Elongation factor 1-alpha 1</fullName>
    </submittedName>
</protein>
<name>A0AA41N664_SCICA</name>
<dbReference type="Gene3D" id="2.40.30.10">
    <property type="entry name" value="Translation factors"/>
    <property type="match status" value="1"/>
</dbReference>